<keyword evidence="2" id="KW-1185">Reference proteome</keyword>
<sequence length="159" mass="17568">MPILSDFVVKHLRPFSEDGYNTFGNKQTIEFLSSLSLDMDEITSIFTAWRKAALADPKTEGNLFAEAANAVAQARWEHLYETSKSTVMFLDDVQLESLSHLTPGKNRSFSWTAPTPIAIAVTIYKKSTRHDITLGATGFSGGTDDQGWISHFSGLLPPK</sequence>
<reference evidence="1 2" key="1">
    <citation type="submission" date="2016-01" db="EMBL/GenBank/DDBJ databases">
        <authorList>
            <person name="Regsiter A."/>
            <person name="william w."/>
        </authorList>
    </citation>
    <scope>NUCLEOTIDE SEQUENCE [LARGE SCALE GENOMIC DNA]</scope>
    <source>
        <strain evidence="1 2">CFBP 6927</strain>
    </source>
</reference>
<name>A0ABM9VIU5_9HYPH</name>
<dbReference type="EMBL" id="FBWH01000035">
    <property type="protein sequence ID" value="CUX43952.1"/>
    <property type="molecule type" value="Genomic_DNA"/>
</dbReference>
<protein>
    <submittedName>
        <fullName evidence="1">Uncharacterized protein</fullName>
    </submittedName>
</protein>
<evidence type="ECO:0000313" key="1">
    <source>
        <dbReference type="EMBL" id="CUX43952.1"/>
    </source>
</evidence>
<proteinExistence type="predicted"/>
<accession>A0ABM9VIU5</accession>
<dbReference type="Proteomes" id="UP000191812">
    <property type="component" value="Unassembled WGS sequence"/>
</dbReference>
<dbReference type="RefSeq" id="WP_080836945.1">
    <property type="nucleotide sequence ID" value="NZ_LT009757.1"/>
</dbReference>
<organism evidence="1 2">
    <name type="scientific">Agrobacterium genomosp. 13 str. CFBP 6927</name>
    <dbReference type="NCBI Taxonomy" id="1183428"/>
    <lineage>
        <taxon>Bacteria</taxon>
        <taxon>Pseudomonadati</taxon>
        <taxon>Pseudomonadota</taxon>
        <taxon>Alphaproteobacteria</taxon>
        <taxon>Hyphomicrobiales</taxon>
        <taxon>Rhizobiaceae</taxon>
        <taxon>Rhizobium/Agrobacterium group</taxon>
        <taxon>Agrobacterium</taxon>
        <taxon>Agrobacterium tumefaciens complex</taxon>
    </lineage>
</organism>
<gene>
    <name evidence="1" type="ORF">AGR13a_Lc10019</name>
</gene>
<comment type="caution">
    <text evidence="1">The sequence shown here is derived from an EMBL/GenBank/DDBJ whole genome shotgun (WGS) entry which is preliminary data.</text>
</comment>
<evidence type="ECO:0000313" key="2">
    <source>
        <dbReference type="Proteomes" id="UP000191812"/>
    </source>
</evidence>